<evidence type="ECO:0000256" key="1">
    <source>
        <dbReference type="SAM" id="MobiDB-lite"/>
    </source>
</evidence>
<sequence length="285" mass="31431">MDSDSDASSSASPTPSRSSSPQWRAPADVPRSAAPDAPAVPDAFDALDLPSAPDPAADGLSGFVLYAEETLIIEEISDFDSEDGRLLVLRPTTIEEAESSEGPSSPTPVPSHTHHRDRSRHRTPPVFSSSPSRPDIDGYVMHGLEDLTCRGESDEDGAAVDDERDLTEAEHNFFRLRDREKKRHRRMTSGSISKRTISESIGSDTDTEDLSQMPLDANDVGASARRLRRRLDRHSLLFADPPPPRIEELDEPDTSDDDMIRDGETLARELPYYTLEYISMEVDSA</sequence>
<dbReference type="RefSeq" id="XP_014170456.1">
    <property type="nucleotide sequence ID" value="XM_014314981.1"/>
</dbReference>
<name>F0XN83_GROCL</name>
<dbReference type="STRING" id="655863.F0XN83"/>
<feature type="compositionally biased region" description="Low complexity" evidence="1">
    <location>
        <begin position="1"/>
        <end position="58"/>
    </location>
</feature>
<evidence type="ECO:0000313" key="3">
    <source>
        <dbReference type="Proteomes" id="UP000007796"/>
    </source>
</evidence>
<keyword evidence="3" id="KW-1185">Reference proteome</keyword>
<protein>
    <submittedName>
        <fullName evidence="2">Uncharacterized protein</fullName>
    </submittedName>
</protein>
<feature type="compositionally biased region" description="Acidic residues" evidence="1">
    <location>
        <begin position="248"/>
        <end position="257"/>
    </location>
</feature>
<organism evidence="3">
    <name type="scientific">Grosmannia clavigera (strain kw1407 / UAMH 11150)</name>
    <name type="common">Blue stain fungus</name>
    <name type="synonym">Graphiocladiella clavigera</name>
    <dbReference type="NCBI Taxonomy" id="655863"/>
    <lineage>
        <taxon>Eukaryota</taxon>
        <taxon>Fungi</taxon>
        <taxon>Dikarya</taxon>
        <taxon>Ascomycota</taxon>
        <taxon>Pezizomycotina</taxon>
        <taxon>Sordariomycetes</taxon>
        <taxon>Sordariomycetidae</taxon>
        <taxon>Ophiostomatales</taxon>
        <taxon>Ophiostomataceae</taxon>
        <taxon>Leptographium</taxon>
    </lineage>
</organism>
<gene>
    <name evidence="2" type="ORF">CMQ_2055</name>
</gene>
<evidence type="ECO:0000313" key="2">
    <source>
        <dbReference type="EMBL" id="EFX00974.1"/>
    </source>
</evidence>
<dbReference type="HOGENOM" id="CLU_041686_0_0_1"/>
<reference evidence="2 3" key="1">
    <citation type="journal article" date="2011" name="Proc. Natl. Acad. Sci. U.S.A.">
        <title>Genome and transcriptome analyses of the mountain pine beetle-fungal symbiont Grosmannia clavigera, a lodgepole pine pathogen.</title>
        <authorList>
            <person name="DiGuistini S."/>
            <person name="Wang Y."/>
            <person name="Liao N.Y."/>
            <person name="Taylor G."/>
            <person name="Tanguay P."/>
            <person name="Feau N."/>
            <person name="Henrissat B."/>
            <person name="Chan S.K."/>
            <person name="Hesse-Orce U."/>
            <person name="Alamouti S.M."/>
            <person name="Tsui C.K.M."/>
            <person name="Docking R.T."/>
            <person name="Levasseur A."/>
            <person name="Haridas S."/>
            <person name="Robertson G."/>
            <person name="Birol I."/>
            <person name="Holt R.A."/>
            <person name="Marra M.A."/>
            <person name="Hamelin R.C."/>
            <person name="Hirst M."/>
            <person name="Jones S.J.M."/>
            <person name="Bohlmann J."/>
            <person name="Breuil C."/>
        </authorList>
    </citation>
    <scope>NUCLEOTIDE SEQUENCE [LARGE SCALE GENOMIC DNA]</scope>
    <source>
        <strain evidence="3">kw1407 / UAMH 11150</strain>
    </source>
</reference>
<feature type="compositionally biased region" description="Basic residues" evidence="1">
    <location>
        <begin position="112"/>
        <end position="123"/>
    </location>
</feature>
<dbReference type="eggNOG" id="ENOG502SR1A">
    <property type="taxonomic scope" value="Eukaryota"/>
</dbReference>
<feature type="region of interest" description="Disordered" evidence="1">
    <location>
        <begin position="1"/>
        <end position="59"/>
    </location>
</feature>
<dbReference type="OrthoDB" id="4186058at2759"/>
<dbReference type="AlphaFoldDB" id="F0XN83"/>
<dbReference type="EMBL" id="GL629795">
    <property type="protein sequence ID" value="EFX00974.1"/>
    <property type="molecule type" value="Genomic_DNA"/>
</dbReference>
<dbReference type="GeneID" id="25975002"/>
<dbReference type="Proteomes" id="UP000007796">
    <property type="component" value="Unassembled WGS sequence"/>
</dbReference>
<accession>F0XN83</accession>
<proteinExistence type="predicted"/>
<feature type="region of interest" description="Disordered" evidence="1">
    <location>
        <begin position="235"/>
        <end position="259"/>
    </location>
</feature>
<dbReference type="InParanoid" id="F0XN83"/>
<feature type="region of interest" description="Disordered" evidence="1">
    <location>
        <begin position="91"/>
        <end position="139"/>
    </location>
</feature>